<dbReference type="InterPro" id="IPR009091">
    <property type="entry name" value="RCC1/BLIP-II"/>
</dbReference>
<evidence type="ECO:0000256" key="4">
    <source>
        <dbReference type="PROSITE-ProRule" id="PRU00146"/>
    </source>
</evidence>
<dbReference type="Gene3D" id="2.130.10.30">
    <property type="entry name" value="Regulator of chromosome condensation 1/beta-lactamase-inhibitor protein II"/>
    <property type="match status" value="2"/>
</dbReference>
<dbReference type="InterPro" id="IPR000408">
    <property type="entry name" value="Reg_chr_condens"/>
</dbReference>
<feature type="repeat" description="RCC1" evidence="5">
    <location>
        <begin position="128"/>
        <end position="181"/>
    </location>
</feature>
<dbReference type="SUPFAM" id="SSF50985">
    <property type="entry name" value="RCC1/BLIP-II"/>
    <property type="match status" value="1"/>
</dbReference>
<dbReference type="Gene3D" id="3.30.40.10">
    <property type="entry name" value="Zinc/RING finger domain, C3HC4 (zinc finger)"/>
    <property type="match status" value="1"/>
</dbReference>
<dbReference type="GO" id="GO:0016020">
    <property type="term" value="C:membrane"/>
    <property type="evidence" value="ECO:0007669"/>
    <property type="project" value="TreeGrafter"/>
</dbReference>
<dbReference type="OrthoDB" id="5370059at2759"/>
<feature type="repeat" description="RCC1" evidence="5">
    <location>
        <begin position="334"/>
        <end position="388"/>
    </location>
</feature>
<dbReference type="PROSITE" id="PS00626">
    <property type="entry name" value="RCC1_2"/>
    <property type="match status" value="1"/>
</dbReference>
<dbReference type="AlphaFoldDB" id="A0A427XQ71"/>
<proteinExistence type="predicted"/>
<protein>
    <recommendedName>
        <fullName evidence="7">PHD-type domain-containing protein</fullName>
    </recommendedName>
</protein>
<dbReference type="InterPro" id="IPR013083">
    <property type="entry name" value="Znf_RING/FYVE/PHD"/>
</dbReference>
<dbReference type="STRING" id="105984.A0A427XQ71"/>
<dbReference type="InterPro" id="IPR028641">
    <property type="entry name" value="RCC2"/>
</dbReference>
<dbReference type="RefSeq" id="XP_028475715.1">
    <property type="nucleotide sequence ID" value="XM_028623741.1"/>
</dbReference>
<feature type="domain" description="PHD-type" evidence="7">
    <location>
        <begin position="405"/>
        <end position="455"/>
    </location>
</feature>
<dbReference type="PROSITE" id="PS01359">
    <property type="entry name" value="ZF_PHD_1"/>
    <property type="match status" value="1"/>
</dbReference>
<dbReference type="InterPro" id="IPR019786">
    <property type="entry name" value="Zinc_finger_PHD-type_CS"/>
</dbReference>
<evidence type="ECO:0000313" key="8">
    <source>
        <dbReference type="EMBL" id="RSH80996.1"/>
    </source>
</evidence>
<feature type="repeat" description="RCC1" evidence="5">
    <location>
        <begin position="182"/>
        <end position="244"/>
    </location>
</feature>
<dbReference type="PRINTS" id="PR00633">
    <property type="entry name" value="RCCNDNSATION"/>
</dbReference>
<feature type="region of interest" description="Disordered" evidence="6">
    <location>
        <begin position="460"/>
        <end position="498"/>
    </location>
</feature>
<evidence type="ECO:0000313" key="9">
    <source>
        <dbReference type="Proteomes" id="UP000279236"/>
    </source>
</evidence>
<accession>A0A427XQ71</accession>
<dbReference type="Pfam" id="PF00415">
    <property type="entry name" value="RCC1"/>
    <property type="match status" value="2"/>
</dbReference>
<dbReference type="Pfam" id="PF00628">
    <property type="entry name" value="PHD"/>
    <property type="match status" value="1"/>
</dbReference>
<name>A0A427XQ71_9TREE</name>
<dbReference type="CDD" id="cd15543">
    <property type="entry name" value="PHD_RSF1"/>
    <property type="match status" value="1"/>
</dbReference>
<dbReference type="EMBL" id="RSCE01000007">
    <property type="protein sequence ID" value="RSH80996.1"/>
    <property type="molecule type" value="Genomic_DNA"/>
</dbReference>
<organism evidence="8 9">
    <name type="scientific">Apiotrichum porosum</name>
    <dbReference type="NCBI Taxonomy" id="105984"/>
    <lineage>
        <taxon>Eukaryota</taxon>
        <taxon>Fungi</taxon>
        <taxon>Dikarya</taxon>
        <taxon>Basidiomycota</taxon>
        <taxon>Agaricomycotina</taxon>
        <taxon>Tremellomycetes</taxon>
        <taxon>Trichosporonales</taxon>
        <taxon>Trichosporonaceae</taxon>
        <taxon>Apiotrichum</taxon>
    </lineage>
</organism>
<keyword evidence="9" id="KW-1185">Reference proteome</keyword>
<evidence type="ECO:0000256" key="3">
    <source>
        <dbReference type="ARBA" id="ARBA00022833"/>
    </source>
</evidence>
<dbReference type="SUPFAM" id="SSF57903">
    <property type="entry name" value="FYVE/PHD zinc finger"/>
    <property type="match status" value="1"/>
</dbReference>
<feature type="compositionally biased region" description="Acidic residues" evidence="6">
    <location>
        <begin position="464"/>
        <end position="474"/>
    </location>
</feature>
<reference evidence="8 9" key="1">
    <citation type="submission" date="2018-11" db="EMBL/GenBank/DDBJ databases">
        <title>Genome sequence of Apiotrichum porosum DSM 27194.</title>
        <authorList>
            <person name="Aliyu H."/>
            <person name="Gorte O."/>
            <person name="Ochsenreither K."/>
        </authorList>
    </citation>
    <scope>NUCLEOTIDE SEQUENCE [LARGE SCALE GENOMIC DNA]</scope>
    <source>
        <strain evidence="8 9">DSM 27194</strain>
    </source>
</reference>
<dbReference type="SMART" id="SM00249">
    <property type="entry name" value="PHD"/>
    <property type="match status" value="1"/>
</dbReference>
<evidence type="ECO:0000259" key="7">
    <source>
        <dbReference type="PROSITE" id="PS50016"/>
    </source>
</evidence>
<keyword evidence="2 4" id="KW-0863">Zinc-finger</keyword>
<sequence length="498" mass="52827">MTTTDSTEPVWGRVLIAGGLDWATNGTKGRRQDDLDLSQPHILRSLSHVKVTKLLAGCGANYVGAIDINGVAHFIGKMPAYGPSANKGIVSYDTPVHISTKSVGLPAGTTWVGGGLGRAGIFLIDSKGDVWAAGNNVVGQLGLPLSPDVPRLTKVKGPWARSAKIIQVATGNTFTLFLTDAGQVYAAGSSEHGQLGNGSTSERIVKGNKLAWDVQTPPLQAALEDKKIVQIAAGSQHSLALDDYGNVYAWGYAGYARLGLGDQKDQGSAPVKSTAARPGMFNIAGKWKITGDGSSGSPYTTFKQLDELGGCKVTKTAVGGCTHFITTPLFGGKTQSIGWGQGALYGELGFGPNIGKSSTKPQAIQPLEGIDVVDIAGGLFCTLFLARPNDALSELDRFPVQVESATDCLVCHKDLPDDPLLECERCDEPYHPGCLDPPLADIPEGQWFCPKCEKEGNELGLNDEYFDEEEDAPYEEVPVVKRRAESETQNGGKKPRSE</sequence>
<evidence type="ECO:0000256" key="2">
    <source>
        <dbReference type="ARBA" id="ARBA00022771"/>
    </source>
</evidence>
<dbReference type="PANTHER" id="PTHR46207">
    <property type="entry name" value="PROTEIN RCC2"/>
    <property type="match status" value="1"/>
</dbReference>
<dbReference type="GeneID" id="39592971"/>
<dbReference type="InterPro" id="IPR019787">
    <property type="entry name" value="Znf_PHD-finger"/>
</dbReference>
<evidence type="ECO:0000256" key="5">
    <source>
        <dbReference type="PROSITE-ProRule" id="PRU00235"/>
    </source>
</evidence>
<evidence type="ECO:0000256" key="1">
    <source>
        <dbReference type="ARBA" id="ARBA00022723"/>
    </source>
</evidence>
<dbReference type="PROSITE" id="PS50012">
    <property type="entry name" value="RCC1_3"/>
    <property type="match status" value="3"/>
</dbReference>
<evidence type="ECO:0000256" key="6">
    <source>
        <dbReference type="SAM" id="MobiDB-lite"/>
    </source>
</evidence>
<comment type="caution">
    <text evidence="8">The sequence shown here is derived from an EMBL/GenBank/DDBJ whole genome shotgun (WGS) entry which is preliminary data.</text>
</comment>
<dbReference type="InterPro" id="IPR001965">
    <property type="entry name" value="Znf_PHD"/>
</dbReference>
<dbReference type="Proteomes" id="UP000279236">
    <property type="component" value="Unassembled WGS sequence"/>
</dbReference>
<dbReference type="GO" id="GO:0008270">
    <property type="term" value="F:zinc ion binding"/>
    <property type="evidence" value="ECO:0007669"/>
    <property type="project" value="UniProtKB-KW"/>
</dbReference>
<dbReference type="PROSITE" id="PS50016">
    <property type="entry name" value="ZF_PHD_2"/>
    <property type="match status" value="1"/>
</dbReference>
<dbReference type="PANTHER" id="PTHR46207:SF1">
    <property type="entry name" value="PROTEIN RCC2"/>
    <property type="match status" value="1"/>
</dbReference>
<keyword evidence="3" id="KW-0862">Zinc</keyword>
<dbReference type="InterPro" id="IPR011011">
    <property type="entry name" value="Znf_FYVE_PHD"/>
</dbReference>
<keyword evidence="1" id="KW-0479">Metal-binding</keyword>
<dbReference type="GO" id="GO:0031267">
    <property type="term" value="F:small GTPase binding"/>
    <property type="evidence" value="ECO:0007669"/>
    <property type="project" value="TreeGrafter"/>
</dbReference>
<gene>
    <name evidence="8" type="ORF">EHS24_008428</name>
</gene>